<dbReference type="InterPro" id="IPR006143">
    <property type="entry name" value="RND_pump_MFP"/>
</dbReference>
<feature type="compositionally biased region" description="Basic residues" evidence="3">
    <location>
        <begin position="125"/>
        <end position="135"/>
    </location>
</feature>
<organism evidence="6 7">
    <name type="scientific">Rhodoplanes azumiensis</name>
    <dbReference type="NCBI Taxonomy" id="1897628"/>
    <lineage>
        <taxon>Bacteria</taxon>
        <taxon>Pseudomonadati</taxon>
        <taxon>Pseudomonadota</taxon>
        <taxon>Alphaproteobacteria</taxon>
        <taxon>Hyphomicrobiales</taxon>
        <taxon>Nitrobacteraceae</taxon>
        <taxon>Rhodoplanes</taxon>
    </lineage>
</organism>
<dbReference type="InterPro" id="IPR058792">
    <property type="entry name" value="Beta-barrel_RND_2"/>
</dbReference>
<proteinExistence type="inferred from homology"/>
<dbReference type="InterPro" id="IPR058625">
    <property type="entry name" value="MdtA-like_BSH"/>
</dbReference>
<evidence type="ECO:0000313" key="7">
    <source>
        <dbReference type="Proteomes" id="UP001597314"/>
    </source>
</evidence>
<evidence type="ECO:0000256" key="2">
    <source>
        <dbReference type="ARBA" id="ARBA00023054"/>
    </source>
</evidence>
<evidence type="ECO:0000256" key="1">
    <source>
        <dbReference type="ARBA" id="ARBA00009477"/>
    </source>
</evidence>
<feature type="domain" description="Multidrug resistance protein MdtA-like barrel-sandwich hybrid" evidence="4">
    <location>
        <begin position="62"/>
        <end position="224"/>
    </location>
</feature>
<gene>
    <name evidence="6" type="ORF">ACFSOX_14510</name>
</gene>
<comment type="caution">
    <text evidence="6">The sequence shown here is derived from an EMBL/GenBank/DDBJ whole genome shotgun (WGS) entry which is preliminary data.</text>
</comment>
<dbReference type="NCBIfam" id="TIGR01730">
    <property type="entry name" value="RND_mfp"/>
    <property type="match status" value="1"/>
</dbReference>
<keyword evidence="7" id="KW-1185">Reference proteome</keyword>
<evidence type="ECO:0000259" key="5">
    <source>
        <dbReference type="Pfam" id="PF25954"/>
    </source>
</evidence>
<dbReference type="Gene3D" id="6.10.140.1990">
    <property type="match status" value="1"/>
</dbReference>
<dbReference type="Gene3D" id="2.40.30.170">
    <property type="match status" value="1"/>
</dbReference>
<dbReference type="RefSeq" id="WP_378478525.1">
    <property type="nucleotide sequence ID" value="NZ_JBHUIW010000016.1"/>
</dbReference>
<dbReference type="Proteomes" id="UP001597314">
    <property type="component" value="Unassembled WGS sequence"/>
</dbReference>
<sequence>MRRLALVLAVLGVGTAVVAGVVFVLRSSPVSVTVVEPATEVPIKVFGLGTVEARVTSRTGFKVAGTLTALHADHGDAVTTGQVLAAIDPTEQAARLAKAQAQVASAEAALKVAEAAAHKAEATHRQRTQTNRRRQSLLERQSVSQEAAEEAQANEAIAGADLLVAQSEIASAKARLDDARAQLASDRAVLDQHVLKAPFDAIVVSRAKELGAVVGAGEALFTLVAPQTVWILAYVDEARAGGIALGQPAEVRLRSLPQKTFHGTVVRIGIESDRVNEERRVYVACTDCPADFHIGEQAEVFVTKAVLPRALMIPEKAIERFDGATGVVWILRDGRLEKVRVQLGDRSHDGRVALRDGLPDGARIAAVVGSGFREGRSASLAAGTEGSRPEGSRP</sequence>
<evidence type="ECO:0000259" key="4">
    <source>
        <dbReference type="Pfam" id="PF25917"/>
    </source>
</evidence>
<protein>
    <submittedName>
        <fullName evidence="6">Efflux RND transporter periplasmic adaptor subunit</fullName>
    </submittedName>
</protein>
<dbReference type="SUPFAM" id="SSF111369">
    <property type="entry name" value="HlyD-like secretion proteins"/>
    <property type="match status" value="1"/>
</dbReference>
<evidence type="ECO:0000313" key="6">
    <source>
        <dbReference type="EMBL" id="MFD2183368.1"/>
    </source>
</evidence>
<dbReference type="Gene3D" id="2.40.420.20">
    <property type="match status" value="1"/>
</dbReference>
<keyword evidence="2" id="KW-0175">Coiled coil</keyword>
<dbReference type="Gene3D" id="2.40.50.100">
    <property type="match status" value="1"/>
</dbReference>
<evidence type="ECO:0000256" key="3">
    <source>
        <dbReference type="SAM" id="MobiDB-lite"/>
    </source>
</evidence>
<accession>A0ABW5AK82</accession>
<dbReference type="Pfam" id="PF25954">
    <property type="entry name" value="Beta-barrel_RND_2"/>
    <property type="match status" value="1"/>
</dbReference>
<dbReference type="Pfam" id="PF25917">
    <property type="entry name" value="BSH_RND"/>
    <property type="match status" value="1"/>
</dbReference>
<feature type="domain" description="CusB-like beta-barrel" evidence="5">
    <location>
        <begin position="228"/>
        <end position="268"/>
    </location>
</feature>
<dbReference type="PANTHER" id="PTHR30469">
    <property type="entry name" value="MULTIDRUG RESISTANCE PROTEIN MDTA"/>
    <property type="match status" value="1"/>
</dbReference>
<name>A0ABW5AK82_9BRAD</name>
<feature type="region of interest" description="Disordered" evidence="3">
    <location>
        <begin position="115"/>
        <end position="145"/>
    </location>
</feature>
<comment type="similarity">
    <text evidence="1">Belongs to the membrane fusion protein (MFP) (TC 8.A.1) family.</text>
</comment>
<dbReference type="InterPro" id="IPR030190">
    <property type="entry name" value="MacA_alpha-hairpin_sf"/>
</dbReference>
<dbReference type="EMBL" id="JBHUIW010000016">
    <property type="protein sequence ID" value="MFD2183368.1"/>
    <property type="molecule type" value="Genomic_DNA"/>
</dbReference>
<reference evidence="7" key="1">
    <citation type="journal article" date="2019" name="Int. J. Syst. Evol. Microbiol.">
        <title>The Global Catalogue of Microorganisms (GCM) 10K type strain sequencing project: providing services to taxonomists for standard genome sequencing and annotation.</title>
        <authorList>
            <consortium name="The Broad Institute Genomics Platform"/>
            <consortium name="The Broad Institute Genome Sequencing Center for Infectious Disease"/>
            <person name="Wu L."/>
            <person name="Ma J."/>
        </authorList>
    </citation>
    <scope>NUCLEOTIDE SEQUENCE [LARGE SCALE GENOMIC DNA]</scope>
    <source>
        <strain evidence="7">CGMCC 1.6774</strain>
    </source>
</reference>